<dbReference type="EMBL" id="PDJQ01000001">
    <property type="protein sequence ID" value="PFG74791.1"/>
    <property type="molecule type" value="Genomic_DNA"/>
</dbReference>
<protein>
    <recommendedName>
        <fullName evidence="4">DUF3099 domain-containing protein</fullName>
    </recommendedName>
</protein>
<keyword evidence="1" id="KW-1133">Transmembrane helix</keyword>
<reference evidence="2 3" key="1">
    <citation type="submission" date="2017-09" db="EMBL/GenBank/DDBJ databases">
        <title>Sequencing the genomes of two abundant thermophiles in Great Basin hot springs: Thermocrinis jamiesonii and novel Chloroflexi Thermoflexus hugenholtzii.</title>
        <authorList>
            <person name="Hedlund B."/>
        </authorList>
    </citation>
    <scope>NUCLEOTIDE SEQUENCE [LARGE SCALE GENOMIC DNA]</scope>
    <source>
        <strain evidence="2 3">G233</strain>
    </source>
</reference>
<evidence type="ECO:0008006" key="4">
    <source>
        <dbReference type="Google" id="ProtNLM"/>
    </source>
</evidence>
<organism evidence="2 3">
    <name type="scientific">Tepidiforma thermophila (strain KCTC 52669 / CGMCC 1.13589 / G233)</name>
    <dbReference type="NCBI Taxonomy" id="2761530"/>
    <lineage>
        <taxon>Bacteria</taxon>
        <taxon>Bacillati</taxon>
        <taxon>Chloroflexota</taxon>
        <taxon>Tepidiformia</taxon>
        <taxon>Tepidiformales</taxon>
        <taxon>Tepidiformaceae</taxon>
        <taxon>Tepidiforma</taxon>
    </lineage>
</organism>
<feature type="transmembrane region" description="Helical" evidence="1">
    <location>
        <begin position="36"/>
        <end position="56"/>
    </location>
</feature>
<sequence>MHTPVTPWVLAGRIFAIIGMAFTAACTILFLVVPFWWWALGSALAFIPFFLLIVVVERYQSKHGLIGPEPAPANDDELA</sequence>
<keyword evidence="1" id="KW-0812">Transmembrane</keyword>
<evidence type="ECO:0000313" key="2">
    <source>
        <dbReference type="EMBL" id="PFG74791.1"/>
    </source>
</evidence>
<name>A0A2A9HI04_TEPT2</name>
<evidence type="ECO:0000313" key="3">
    <source>
        <dbReference type="Proteomes" id="UP000223071"/>
    </source>
</evidence>
<keyword evidence="1" id="KW-0472">Membrane</keyword>
<dbReference type="AlphaFoldDB" id="A0A2A9HI04"/>
<gene>
    <name evidence="2" type="ORF">A9A59_2032</name>
</gene>
<evidence type="ECO:0000256" key="1">
    <source>
        <dbReference type="SAM" id="Phobius"/>
    </source>
</evidence>
<keyword evidence="3" id="KW-1185">Reference proteome</keyword>
<dbReference type="Proteomes" id="UP000223071">
    <property type="component" value="Unassembled WGS sequence"/>
</dbReference>
<accession>A0A2A9HI04</accession>
<dbReference type="RefSeq" id="WP_098504147.1">
    <property type="nucleotide sequence ID" value="NZ_PDJQ01000001.1"/>
</dbReference>
<comment type="caution">
    <text evidence="2">The sequence shown here is derived from an EMBL/GenBank/DDBJ whole genome shotgun (WGS) entry which is preliminary data.</text>
</comment>
<proteinExistence type="predicted"/>
<feature type="transmembrane region" description="Helical" evidence="1">
    <location>
        <begin position="7"/>
        <end position="30"/>
    </location>
</feature>